<comment type="caution">
    <text evidence="2">The sequence shown here is derived from an EMBL/GenBank/DDBJ whole genome shotgun (WGS) entry which is preliminary data.</text>
</comment>
<evidence type="ECO:0000256" key="1">
    <source>
        <dbReference type="SAM" id="MobiDB-lite"/>
    </source>
</evidence>
<feature type="compositionally biased region" description="Basic and acidic residues" evidence="1">
    <location>
        <begin position="25"/>
        <end position="35"/>
    </location>
</feature>
<dbReference type="AlphaFoldDB" id="A0A448WR81"/>
<dbReference type="EMBL" id="CAAALY010035834">
    <property type="protein sequence ID" value="VEL18148.1"/>
    <property type="molecule type" value="Genomic_DNA"/>
</dbReference>
<dbReference type="Proteomes" id="UP000784294">
    <property type="component" value="Unassembled WGS sequence"/>
</dbReference>
<accession>A0A448WR81</accession>
<evidence type="ECO:0000313" key="4">
    <source>
        <dbReference type="Proteomes" id="UP000784294"/>
    </source>
</evidence>
<dbReference type="EMBL" id="CAAALY010087120">
    <property type="protein sequence ID" value="VEL27415.1"/>
    <property type="molecule type" value="Genomic_DNA"/>
</dbReference>
<keyword evidence="4" id="KW-1185">Reference proteome</keyword>
<evidence type="ECO:0000313" key="3">
    <source>
        <dbReference type="EMBL" id="VEL27415.1"/>
    </source>
</evidence>
<proteinExistence type="predicted"/>
<gene>
    <name evidence="2" type="ORF">PXEA_LOCUS11588</name>
    <name evidence="3" type="ORF">PXEA_LOCUS20855</name>
</gene>
<organism evidence="2 4">
    <name type="scientific">Protopolystoma xenopodis</name>
    <dbReference type="NCBI Taxonomy" id="117903"/>
    <lineage>
        <taxon>Eukaryota</taxon>
        <taxon>Metazoa</taxon>
        <taxon>Spiralia</taxon>
        <taxon>Lophotrochozoa</taxon>
        <taxon>Platyhelminthes</taxon>
        <taxon>Monogenea</taxon>
        <taxon>Polyopisthocotylea</taxon>
        <taxon>Polystomatidea</taxon>
        <taxon>Polystomatidae</taxon>
        <taxon>Protopolystoma</taxon>
    </lineage>
</organism>
<protein>
    <submittedName>
        <fullName evidence="2">Uncharacterized protein</fullName>
    </submittedName>
</protein>
<feature type="region of interest" description="Disordered" evidence="1">
    <location>
        <begin position="25"/>
        <end position="44"/>
    </location>
</feature>
<name>A0A448WR81_9PLAT</name>
<sequence>MKHPFIKKARKTAYLQELIERYRKWRDEGSGHDPDSDSDDGDAL</sequence>
<reference evidence="2" key="1">
    <citation type="submission" date="2018-11" db="EMBL/GenBank/DDBJ databases">
        <authorList>
            <consortium name="Pathogen Informatics"/>
        </authorList>
    </citation>
    <scope>NUCLEOTIDE SEQUENCE</scope>
</reference>
<evidence type="ECO:0000313" key="2">
    <source>
        <dbReference type="EMBL" id="VEL18148.1"/>
    </source>
</evidence>